<evidence type="ECO:0000256" key="2">
    <source>
        <dbReference type="ARBA" id="ARBA00022603"/>
    </source>
</evidence>
<keyword evidence="4 6" id="KW-0949">S-adenosyl-L-methionine</keyword>
<dbReference type="Proteomes" id="UP000317043">
    <property type="component" value="Unassembled WGS sequence"/>
</dbReference>
<dbReference type="EC" id="2.1.1.37" evidence="1"/>
<evidence type="ECO:0000256" key="3">
    <source>
        <dbReference type="ARBA" id="ARBA00022679"/>
    </source>
</evidence>
<dbReference type="Gene3D" id="3.40.50.150">
    <property type="entry name" value="Vaccinia Virus protein VP39"/>
    <property type="match status" value="1"/>
</dbReference>
<reference evidence="8 9" key="1">
    <citation type="submission" date="2019-06" db="EMBL/GenBank/DDBJ databases">
        <title>Sequencing the genomes of 1000 actinobacteria strains.</title>
        <authorList>
            <person name="Klenk H.-P."/>
        </authorList>
    </citation>
    <scope>NUCLEOTIDE SEQUENCE [LARGE SCALE GENOMIC DNA]</scope>
    <source>
        <strain evidence="8 9">DSM 45928</strain>
    </source>
</reference>
<sequence>MTRIRIGSLCTGYGGLDAGVRAAIGGELAWVADPAPGPSAILAHHHPEVPNLGDINDVDWESVEPVDILTAGFPCQPVSLAGRQAATADERWLFDDICTTIGRLVSLPRLLVFENVPGLLTAGSGSAMARVVHGLAALGYVGSWRTLRAADIGAPHRRDRGFCVARHTDDDIRVRPRGPVQTPQPNPAGSPSGAAADAPCQSEREPTDQTHTVAGVRPTRPEPGRRGVLTSADAQGHRWHKGRPKPTRQLRRSDVAECGGAAAAHTHRAGSRSELDRKPDRPETVDEHDVTDASGCVLDWGRYTAAIARWEHITGRPAPEPTEPGKNGPRLAAAFVEWLMGLPAGHVTGVSGLTRTAQLTALGNGVVPLQAATAITQLLTTTEGETS</sequence>
<keyword evidence="3 6" id="KW-0808">Transferase</keyword>
<dbReference type="Pfam" id="PF00145">
    <property type="entry name" value="DNA_methylase"/>
    <property type="match status" value="1"/>
</dbReference>
<dbReference type="InParanoid" id="A0A543AWB3"/>
<comment type="caution">
    <text evidence="8">The sequence shown here is derived from an EMBL/GenBank/DDBJ whole genome shotgun (WGS) entry which is preliminary data.</text>
</comment>
<proteinExistence type="inferred from homology"/>
<evidence type="ECO:0000313" key="9">
    <source>
        <dbReference type="Proteomes" id="UP000317043"/>
    </source>
</evidence>
<accession>A0A543AWB3</accession>
<evidence type="ECO:0000256" key="6">
    <source>
        <dbReference type="PROSITE-ProRule" id="PRU01016"/>
    </source>
</evidence>
<dbReference type="AlphaFoldDB" id="A0A543AWB3"/>
<dbReference type="PRINTS" id="PR00105">
    <property type="entry name" value="C5METTRFRASE"/>
</dbReference>
<dbReference type="GO" id="GO:0032259">
    <property type="term" value="P:methylation"/>
    <property type="evidence" value="ECO:0007669"/>
    <property type="project" value="UniProtKB-KW"/>
</dbReference>
<dbReference type="InterPro" id="IPR050750">
    <property type="entry name" value="C5-MTase"/>
</dbReference>
<dbReference type="GO" id="GO:0009307">
    <property type="term" value="P:DNA restriction-modification system"/>
    <property type="evidence" value="ECO:0007669"/>
    <property type="project" value="UniProtKB-KW"/>
</dbReference>
<comment type="similarity">
    <text evidence="6">Belongs to the class I-like SAM-binding methyltransferase superfamily. C5-methyltransferase family.</text>
</comment>
<dbReference type="EMBL" id="VFOW01000001">
    <property type="protein sequence ID" value="TQL76839.1"/>
    <property type="molecule type" value="Genomic_DNA"/>
</dbReference>
<evidence type="ECO:0000256" key="5">
    <source>
        <dbReference type="ARBA" id="ARBA00022747"/>
    </source>
</evidence>
<dbReference type="GO" id="GO:0003886">
    <property type="term" value="F:DNA (cytosine-5-)-methyltransferase activity"/>
    <property type="evidence" value="ECO:0007669"/>
    <property type="project" value="UniProtKB-EC"/>
</dbReference>
<evidence type="ECO:0000256" key="7">
    <source>
        <dbReference type="SAM" id="MobiDB-lite"/>
    </source>
</evidence>
<feature type="compositionally biased region" description="Low complexity" evidence="7">
    <location>
        <begin position="189"/>
        <end position="199"/>
    </location>
</feature>
<dbReference type="PANTHER" id="PTHR46098">
    <property type="entry name" value="TRNA (CYTOSINE(38)-C(5))-METHYLTRANSFERASE"/>
    <property type="match status" value="1"/>
</dbReference>
<dbReference type="SUPFAM" id="SSF53335">
    <property type="entry name" value="S-adenosyl-L-methionine-dependent methyltransferases"/>
    <property type="match status" value="1"/>
</dbReference>
<evidence type="ECO:0000256" key="1">
    <source>
        <dbReference type="ARBA" id="ARBA00011975"/>
    </source>
</evidence>
<name>A0A543AWB3_9ACTN</name>
<dbReference type="PANTHER" id="PTHR46098:SF1">
    <property type="entry name" value="TRNA (CYTOSINE(38)-C(5))-METHYLTRANSFERASE"/>
    <property type="match status" value="1"/>
</dbReference>
<organism evidence="8 9">
    <name type="scientific">Stackebrandtia endophytica</name>
    <dbReference type="NCBI Taxonomy" id="1496996"/>
    <lineage>
        <taxon>Bacteria</taxon>
        <taxon>Bacillati</taxon>
        <taxon>Actinomycetota</taxon>
        <taxon>Actinomycetes</taxon>
        <taxon>Glycomycetales</taxon>
        <taxon>Glycomycetaceae</taxon>
        <taxon>Stackebrandtia</taxon>
    </lineage>
</organism>
<dbReference type="InterPro" id="IPR029063">
    <property type="entry name" value="SAM-dependent_MTases_sf"/>
</dbReference>
<evidence type="ECO:0000313" key="8">
    <source>
        <dbReference type="EMBL" id="TQL76839.1"/>
    </source>
</evidence>
<dbReference type="InterPro" id="IPR001525">
    <property type="entry name" value="C5_MeTfrase"/>
</dbReference>
<feature type="compositionally biased region" description="Basic and acidic residues" evidence="7">
    <location>
        <begin position="271"/>
        <end position="290"/>
    </location>
</feature>
<feature type="compositionally biased region" description="Basic residues" evidence="7">
    <location>
        <begin position="237"/>
        <end position="250"/>
    </location>
</feature>
<keyword evidence="2 6" id="KW-0489">Methyltransferase</keyword>
<keyword evidence="5" id="KW-0680">Restriction system</keyword>
<feature type="active site" evidence="6">
    <location>
        <position position="75"/>
    </location>
</feature>
<evidence type="ECO:0000256" key="4">
    <source>
        <dbReference type="ARBA" id="ARBA00022691"/>
    </source>
</evidence>
<dbReference type="PROSITE" id="PS51679">
    <property type="entry name" value="SAM_MT_C5"/>
    <property type="match status" value="1"/>
</dbReference>
<gene>
    <name evidence="8" type="ORF">FB566_2380</name>
</gene>
<keyword evidence="9" id="KW-1185">Reference proteome</keyword>
<dbReference type="OrthoDB" id="9813719at2"/>
<feature type="region of interest" description="Disordered" evidence="7">
    <location>
        <begin position="167"/>
        <end position="290"/>
    </location>
</feature>
<protein>
    <recommendedName>
        <fullName evidence="1">DNA (cytosine-5-)-methyltransferase</fullName>
        <ecNumber evidence="1">2.1.1.37</ecNumber>
    </recommendedName>
</protein>